<reference evidence="3 4" key="1">
    <citation type="submission" date="2023-05" db="EMBL/GenBank/DDBJ databases">
        <title>A 100% complete, gapless, phased diploid assembly of the Scenedesmus obliquus UTEX 3031 genome.</title>
        <authorList>
            <person name="Biondi T.C."/>
            <person name="Hanschen E.R."/>
            <person name="Kwon T."/>
            <person name="Eng W."/>
            <person name="Kruse C.P.S."/>
            <person name="Koehler S.I."/>
            <person name="Kunde Y."/>
            <person name="Gleasner C.D."/>
            <person name="You Mak K.T."/>
            <person name="Polle J."/>
            <person name="Hovde B.T."/>
            <person name="Starkenburg S.R."/>
        </authorList>
    </citation>
    <scope>NUCLEOTIDE SEQUENCE [LARGE SCALE GENOMIC DNA]</scope>
    <source>
        <strain evidence="3 4">DOE0152z</strain>
    </source>
</reference>
<dbReference type="Gene3D" id="1.10.510.10">
    <property type="entry name" value="Transferase(Phosphotransferase) domain 1"/>
    <property type="match status" value="1"/>
</dbReference>
<dbReference type="Pfam" id="PF00069">
    <property type="entry name" value="Pkinase"/>
    <property type="match status" value="1"/>
</dbReference>
<dbReference type="SUPFAM" id="SSF56112">
    <property type="entry name" value="Protein kinase-like (PK-like)"/>
    <property type="match status" value="1"/>
</dbReference>
<sequence length="410" mass="45335">MDCGLFTAGLKQLCVAAQKPSKLLHQKSSRKYGELDVELDREWPVDPKQYELLHKAGKGASAAVYCARCKPFNEIVAVKKLDLDASLNYDLMALIREATLMRKLQHPNVLQLHTSFVVGRELWLVMPYMAHGSVRSIMKKQGLTQGLDEVVIASIMRSVLQGLDYVHQNGGIHRDIKADNILMSEDGEVRLADFGVAAARARQVSMINLDMSAVMATTFVGTPCWMAPEVMAQDDGYNTSADMWYDASADMWSVGITMIELAQGRPPLSRAHPMRVLMDTINNPPPSLDEHFSKCFKEVVDACLCKDPSQRPSAAELLAFRFFRMAREPQFLVEHFLAGLEVQCKHGRAPAQDADAALDGVGSRAASGLVQPQLLGGMLRRKSALGLQVRVGPHLVQLIFEATPMAEQEF</sequence>
<keyword evidence="4" id="KW-1185">Reference proteome</keyword>
<evidence type="ECO:0000256" key="1">
    <source>
        <dbReference type="ARBA" id="ARBA00008874"/>
    </source>
</evidence>
<dbReference type="PANTHER" id="PTHR48014:SF21">
    <property type="entry name" value="SERINE_THREONINE-PROTEIN KINASE FRAY2"/>
    <property type="match status" value="1"/>
</dbReference>
<dbReference type="PANTHER" id="PTHR48014">
    <property type="entry name" value="SERINE/THREONINE-PROTEIN KINASE FRAY2"/>
    <property type="match status" value="1"/>
</dbReference>
<dbReference type="Gene3D" id="3.30.200.20">
    <property type="entry name" value="Phosphorylase Kinase, domain 1"/>
    <property type="match status" value="1"/>
</dbReference>
<organism evidence="3 4">
    <name type="scientific">Tetradesmus obliquus</name>
    <name type="common">Green alga</name>
    <name type="synonym">Acutodesmus obliquus</name>
    <dbReference type="NCBI Taxonomy" id="3088"/>
    <lineage>
        <taxon>Eukaryota</taxon>
        <taxon>Viridiplantae</taxon>
        <taxon>Chlorophyta</taxon>
        <taxon>core chlorophytes</taxon>
        <taxon>Chlorophyceae</taxon>
        <taxon>CS clade</taxon>
        <taxon>Sphaeropleales</taxon>
        <taxon>Scenedesmaceae</taxon>
        <taxon>Tetradesmus</taxon>
    </lineage>
</organism>
<dbReference type="PROSITE" id="PS50011">
    <property type="entry name" value="PROTEIN_KINASE_DOM"/>
    <property type="match status" value="1"/>
</dbReference>
<dbReference type="EMBL" id="CP126221">
    <property type="protein sequence ID" value="WIA21896.1"/>
    <property type="molecule type" value="Genomic_DNA"/>
</dbReference>
<name>A0ABY8UK86_TETOB</name>
<protein>
    <recommendedName>
        <fullName evidence="2">Protein kinase domain-containing protein</fullName>
    </recommendedName>
</protein>
<dbReference type="Proteomes" id="UP001244341">
    <property type="component" value="Chromosome 14b"/>
</dbReference>
<evidence type="ECO:0000259" key="2">
    <source>
        <dbReference type="PROSITE" id="PS50011"/>
    </source>
</evidence>
<gene>
    <name evidence="3" type="ORF">OEZ85_004266</name>
</gene>
<dbReference type="SMART" id="SM00220">
    <property type="entry name" value="S_TKc"/>
    <property type="match status" value="1"/>
</dbReference>
<comment type="similarity">
    <text evidence="1">Belongs to the protein kinase superfamily. STE Ser/Thr protein kinase family. STE20 subfamily.</text>
</comment>
<dbReference type="InterPro" id="IPR011009">
    <property type="entry name" value="Kinase-like_dom_sf"/>
</dbReference>
<evidence type="ECO:0000313" key="4">
    <source>
        <dbReference type="Proteomes" id="UP001244341"/>
    </source>
</evidence>
<dbReference type="InterPro" id="IPR000719">
    <property type="entry name" value="Prot_kinase_dom"/>
</dbReference>
<evidence type="ECO:0000313" key="3">
    <source>
        <dbReference type="EMBL" id="WIA21896.1"/>
    </source>
</evidence>
<proteinExistence type="inferred from homology"/>
<feature type="domain" description="Protein kinase" evidence="2">
    <location>
        <begin position="50"/>
        <end position="323"/>
    </location>
</feature>
<accession>A0ABY8UK86</accession>
<dbReference type="InterPro" id="IPR047173">
    <property type="entry name" value="STRAD_A/B-like"/>
</dbReference>